<dbReference type="SUPFAM" id="SSF48371">
    <property type="entry name" value="ARM repeat"/>
    <property type="match status" value="1"/>
</dbReference>
<dbReference type="RefSeq" id="XP_070883474.1">
    <property type="nucleotide sequence ID" value="XM_071025752.1"/>
</dbReference>
<dbReference type="Proteomes" id="UP001610432">
    <property type="component" value="Unassembled WGS sequence"/>
</dbReference>
<keyword evidence="3" id="KW-1185">Reference proteome</keyword>
<sequence length="591" mass="66284">MEELRNQAHDAPQRPMISSISDSVMDQATASPELDQLWREITARGDPDNSMICQDLLAVQGLLKVRDRCSLSNANRKTVENLFDWATGLAIPSSVFADSLEETSSKEKGEKRRISVLAVSVISSLAALLPIHEAEAAQNIVIALASFTSEDDEWTTHETYTTSTTLLKNFANESNPTSFWNIVESILKTRIKPLFAKTRNPAVTSSGRKNFHPVPLPRFDLSILDPETKPWKIHEVYITTVFSWIVNQYEPTDRSYFEAHFPLLVPPILALVDDDQVFFKRRGCLLLSQLLIPIRESKSDILRRTNLCSVFEDAIRPCFHSLPTITPEEDSVRLLAAAYPALRSLLQTSYRPLAPATNSHPSIHSKDEELFIFGMTKTLRDHLIPSFHHVSSTATTSDSIYASFPHPHLSTLLLSEIAATCTDLRIQTTKYLQDIVPLIYSTLSNPFSAAHPPFLLSAVSVARTMTLNAYPRIWRWRGEILGAISSCWLHTIEDKADVERERSKDTARSSSLDETRATGLTKVQKELQGLVYLLKYALENPVHPEGDHGQREAQENIGEEIRLLVDADDNLKECLLADVDPDDPDYFGLGP</sequence>
<evidence type="ECO:0000313" key="2">
    <source>
        <dbReference type="EMBL" id="KAL2864495.1"/>
    </source>
</evidence>
<dbReference type="GeneID" id="98140824"/>
<comment type="similarity">
    <text evidence="1">Belongs to the TTI2 family.</text>
</comment>
<dbReference type="PANTHER" id="PTHR32226:SF2">
    <property type="entry name" value="TELO2-INTERACTING PROTEIN 2"/>
    <property type="match status" value="1"/>
</dbReference>
<protein>
    <submittedName>
        <fullName evidence="2">Uncharacterized protein</fullName>
    </submittedName>
</protein>
<dbReference type="Pfam" id="PF10521">
    <property type="entry name" value="Tti2"/>
    <property type="match status" value="1"/>
</dbReference>
<organism evidence="2 3">
    <name type="scientific">Aspergillus lucknowensis</name>
    <dbReference type="NCBI Taxonomy" id="176173"/>
    <lineage>
        <taxon>Eukaryota</taxon>
        <taxon>Fungi</taxon>
        <taxon>Dikarya</taxon>
        <taxon>Ascomycota</taxon>
        <taxon>Pezizomycotina</taxon>
        <taxon>Eurotiomycetes</taxon>
        <taxon>Eurotiomycetidae</taxon>
        <taxon>Eurotiales</taxon>
        <taxon>Aspergillaceae</taxon>
        <taxon>Aspergillus</taxon>
        <taxon>Aspergillus subgen. Nidulantes</taxon>
    </lineage>
</organism>
<accession>A0ABR4LIY9</accession>
<dbReference type="EMBL" id="JBFXLQ010000040">
    <property type="protein sequence ID" value="KAL2864495.1"/>
    <property type="molecule type" value="Genomic_DNA"/>
</dbReference>
<dbReference type="InterPro" id="IPR018870">
    <property type="entry name" value="Tti2"/>
</dbReference>
<comment type="caution">
    <text evidence="2">The sequence shown here is derived from an EMBL/GenBank/DDBJ whole genome shotgun (WGS) entry which is preliminary data.</text>
</comment>
<evidence type="ECO:0000313" key="3">
    <source>
        <dbReference type="Proteomes" id="UP001610432"/>
    </source>
</evidence>
<name>A0ABR4LIY9_9EURO</name>
<dbReference type="PANTHER" id="PTHR32226">
    <property type="entry name" value="TELO2-INTERACTING PROTEIN 2"/>
    <property type="match status" value="1"/>
</dbReference>
<gene>
    <name evidence="2" type="ORF">BJX67DRAFT_221280</name>
</gene>
<evidence type="ECO:0000256" key="1">
    <source>
        <dbReference type="ARBA" id="ARBA00034736"/>
    </source>
</evidence>
<dbReference type="InterPro" id="IPR016024">
    <property type="entry name" value="ARM-type_fold"/>
</dbReference>
<reference evidence="2 3" key="1">
    <citation type="submission" date="2024-07" db="EMBL/GenBank/DDBJ databases">
        <title>Section-level genome sequencing and comparative genomics of Aspergillus sections Usti and Cavernicolus.</title>
        <authorList>
            <consortium name="Lawrence Berkeley National Laboratory"/>
            <person name="Nybo J.L."/>
            <person name="Vesth T.C."/>
            <person name="Theobald S."/>
            <person name="Frisvad J.C."/>
            <person name="Larsen T.O."/>
            <person name="Kjaerboelling I."/>
            <person name="Rothschild-Mancinelli K."/>
            <person name="Lyhne E.K."/>
            <person name="Kogle M.E."/>
            <person name="Barry K."/>
            <person name="Clum A."/>
            <person name="Na H."/>
            <person name="Ledsgaard L."/>
            <person name="Lin J."/>
            <person name="Lipzen A."/>
            <person name="Kuo A."/>
            <person name="Riley R."/>
            <person name="Mondo S."/>
            <person name="Labutti K."/>
            <person name="Haridas S."/>
            <person name="Pangalinan J."/>
            <person name="Salamov A.A."/>
            <person name="Simmons B.A."/>
            <person name="Magnuson J.K."/>
            <person name="Chen J."/>
            <person name="Drula E."/>
            <person name="Henrissat B."/>
            <person name="Wiebenga A."/>
            <person name="Lubbers R.J."/>
            <person name="Gomes A.C."/>
            <person name="Macurrencykelacurrency M.R."/>
            <person name="Stajich J."/>
            <person name="Grigoriev I.V."/>
            <person name="Mortensen U.H."/>
            <person name="De Vries R.P."/>
            <person name="Baker S.E."/>
            <person name="Andersen M.R."/>
        </authorList>
    </citation>
    <scope>NUCLEOTIDE SEQUENCE [LARGE SCALE GENOMIC DNA]</scope>
    <source>
        <strain evidence="2 3">CBS 449.75</strain>
    </source>
</reference>
<proteinExistence type="inferred from homology"/>